<dbReference type="InterPro" id="IPR004031">
    <property type="entry name" value="PMP22/EMP/MP20/Claudin"/>
</dbReference>
<dbReference type="PANTHER" id="PTHR21284:SF12">
    <property type="entry name" value="EG:80H7.2 PROTEIN"/>
    <property type="match status" value="1"/>
</dbReference>
<dbReference type="GO" id="GO:0019991">
    <property type="term" value="P:septate junction assembly"/>
    <property type="evidence" value="ECO:0007669"/>
    <property type="project" value="TreeGrafter"/>
</dbReference>
<keyword evidence="2 6" id="KW-0812">Transmembrane</keyword>
<feature type="transmembrane region" description="Helical" evidence="6">
    <location>
        <begin position="110"/>
        <end position="134"/>
    </location>
</feature>
<keyword evidence="4 6" id="KW-0472">Membrane</keyword>
<protein>
    <submittedName>
        <fullName evidence="7 8">Uncharacterized protein</fullName>
    </submittedName>
</protein>
<evidence type="ECO:0000313" key="9">
    <source>
        <dbReference type="Proteomes" id="UP000070412"/>
    </source>
</evidence>
<feature type="transmembrane region" description="Helical" evidence="6">
    <location>
        <begin position="28"/>
        <end position="54"/>
    </location>
</feature>
<reference evidence="7" key="2">
    <citation type="submission" date="2020-01" db="EMBL/GenBank/DDBJ databases">
        <authorList>
            <person name="Korhonen P.K.K."/>
            <person name="Guangxu M.G."/>
            <person name="Wang T.W."/>
            <person name="Stroehlein A.J.S."/>
            <person name="Young N.D."/>
            <person name="Ang C.-S.A."/>
            <person name="Fernando D.W.F."/>
            <person name="Lu H.L."/>
            <person name="Taylor S.T."/>
            <person name="Ehtesham M.E.M."/>
            <person name="Najaraj S.H.N."/>
            <person name="Harsha G.H.G."/>
            <person name="Madugundu A.M."/>
            <person name="Renuse S.R."/>
            <person name="Holt D.H."/>
            <person name="Pandey A.P."/>
            <person name="Papenfuss A.P."/>
            <person name="Gasser R.B.G."/>
            <person name="Fischer K.F."/>
        </authorList>
    </citation>
    <scope>NUCLEOTIDE SEQUENCE</scope>
    <source>
        <strain evidence="7">SSS_KF_BRIS2020</strain>
    </source>
</reference>
<feature type="transmembrane region" description="Helical" evidence="6">
    <location>
        <begin position="146"/>
        <end position="171"/>
    </location>
</feature>
<dbReference type="EMBL" id="WVUK01000055">
    <property type="protein sequence ID" value="KAF7493736.1"/>
    <property type="molecule type" value="Genomic_DNA"/>
</dbReference>
<evidence type="ECO:0000313" key="8">
    <source>
        <dbReference type="EnsemblMetazoa" id="KAF7493736.1"/>
    </source>
</evidence>
<reference evidence="9" key="1">
    <citation type="journal article" date="2020" name="PLoS Negl. Trop. Dis.">
        <title>High-quality nuclear genome for Sarcoptes scabiei-A critical resource for a neglected parasite.</title>
        <authorList>
            <person name="Korhonen P.K."/>
            <person name="Gasser R.B."/>
            <person name="Ma G."/>
            <person name="Wang T."/>
            <person name="Stroehlein A.J."/>
            <person name="Young N.D."/>
            <person name="Ang C.S."/>
            <person name="Fernando D.D."/>
            <person name="Lu H.C."/>
            <person name="Taylor S."/>
            <person name="Reynolds S.L."/>
            <person name="Mofiz E."/>
            <person name="Najaraj S.H."/>
            <person name="Gowda H."/>
            <person name="Madugundu A."/>
            <person name="Renuse S."/>
            <person name="Holt D."/>
            <person name="Pandey A."/>
            <person name="Papenfuss A.T."/>
            <person name="Fischer K."/>
        </authorList>
    </citation>
    <scope>NUCLEOTIDE SEQUENCE [LARGE SCALE GENOMIC DNA]</scope>
</reference>
<evidence type="ECO:0000313" key="7">
    <source>
        <dbReference type="EMBL" id="KAF7493736.1"/>
    </source>
</evidence>
<evidence type="ECO:0000256" key="3">
    <source>
        <dbReference type="ARBA" id="ARBA00022989"/>
    </source>
</evidence>
<name>A0A834RBS2_SARSC</name>
<dbReference type="EnsemblMetazoa" id="SSS_1730s_mrna">
    <property type="protein sequence ID" value="KAF7493736.1"/>
    <property type="gene ID" value="SSS_1730"/>
</dbReference>
<dbReference type="Proteomes" id="UP000070412">
    <property type="component" value="Unassembled WGS sequence"/>
</dbReference>
<accession>A0A834RBS2</accession>
<evidence type="ECO:0000256" key="4">
    <source>
        <dbReference type="ARBA" id="ARBA00023136"/>
    </source>
</evidence>
<sequence>MSSSMADGDLSVISEGPTMRKYRHRTSYLLLTASYIGLLGLLTIIIAFSSPYWLSSHKYTYSSFVRLGLWTFCFDHYKHPPYQYDETFTGCRWIYDPKYYNIRDWLQPGWFIFVQVMMTFSMVFSLLALITISLPIMHYLLRYNVVLIGLTFLLEIFSTISGFLGCLVFGIKHDVRSWLMNPRFNHLDWSYYIALLSILLNFLAAILFAFECRRARSRRQRFTNLIYNMHPRSPGNGFETVPLKNLPSPGTSSPLSAQHYQQNRFNKQSPRSPDSIHSSPYASISRFSQGQQQGYPIKSSPRHFTAV</sequence>
<feature type="compositionally biased region" description="Polar residues" evidence="5">
    <location>
        <begin position="248"/>
        <end position="294"/>
    </location>
</feature>
<dbReference type="GO" id="GO:0016020">
    <property type="term" value="C:membrane"/>
    <property type="evidence" value="ECO:0007669"/>
    <property type="project" value="UniProtKB-SubCell"/>
</dbReference>
<dbReference type="GO" id="GO:0035151">
    <property type="term" value="P:regulation of tube size, open tracheal system"/>
    <property type="evidence" value="ECO:0007669"/>
    <property type="project" value="TreeGrafter"/>
</dbReference>
<proteinExistence type="predicted"/>
<keyword evidence="9" id="KW-1185">Reference proteome</keyword>
<comment type="subcellular location">
    <subcellularLocation>
        <location evidence="1">Membrane</location>
        <topology evidence="1">Multi-pass membrane protein</topology>
    </subcellularLocation>
</comment>
<evidence type="ECO:0000256" key="2">
    <source>
        <dbReference type="ARBA" id="ARBA00022692"/>
    </source>
</evidence>
<dbReference type="GO" id="GO:0005918">
    <property type="term" value="C:septate junction"/>
    <property type="evidence" value="ECO:0007669"/>
    <property type="project" value="TreeGrafter"/>
</dbReference>
<keyword evidence="3 6" id="KW-1133">Transmembrane helix</keyword>
<evidence type="ECO:0000256" key="5">
    <source>
        <dbReference type="SAM" id="MobiDB-lite"/>
    </source>
</evidence>
<dbReference type="AlphaFoldDB" id="A0A834RBS2"/>
<evidence type="ECO:0000256" key="6">
    <source>
        <dbReference type="SAM" id="Phobius"/>
    </source>
</evidence>
<feature type="transmembrane region" description="Helical" evidence="6">
    <location>
        <begin position="191"/>
        <end position="210"/>
    </location>
</feature>
<dbReference type="Pfam" id="PF13903">
    <property type="entry name" value="Claudin_2"/>
    <property type="match status" value="1"/>
</dbReference>
<organism evidence="7">
    <name type="scientific">Sarcoptes scabiei</name>
    <name type="common">Itch mite</name>
    <name type="synonym">Acarus scabiei</name>
    <dbReference type="NCBI Taxonomy" id="52283"/>
    <lineage>
        <taxon>Eukaryota</taxon>
        <taxon>Metazoa</taxon>
        <taxon>Ecdysozoa</taxon>
        <taxon>Arthropoda</taxon>
        <taxon>Chelicerata</taxon>
        <taxon>Arachnida</taxon>
        <taxon>Acari</taxon>
        <taxon>Acariformes</taxon>
        <taxon>Sarcoptiformes</taxon>
        <taxon>Astigmata</taxon>
        <taxon>Psoroptidia</taxon>
        <taxon>Sarcoptoidea</taxon>
        <taxon>Sarcoptidae</taxon>
        <taxon>Sarcoptinae</taxon>
        <taxon>Sarcoptes</taxon>
    </lineage>
</organism>
<dbReference type="PANTHER" id="PTHR21284">
    <property type="entry name" value="EG:80H7.2 PROTEIN"/>
    <property type="match status" value="1"/>
</dbReference>
<dbReference type="OrthoDB" id="6140671at2759"/>
<feature type="region of interest" description="Disordered" evidence="5">
    <location>
        <begin position="248"/>
        <end position="307"/>
    </location>
</feature>
<reference evidence="8" key="3">
    <citation type="submission" date="2022-06" db="UniProtKB">
        <authorList>
            <consortium name="EnsemblMetazoa"/>
        </authorList>
    </citation>
    <scope>IDENTIFICATION</scope>
</reference>
<evidence type="ECO:0000256" key="1">
    <source>
        <dbReference type="ARBA" id="ARBA00004141"/>
    </source>
</evidence>
<dbReference type="Gene3D" id="1.20.140.150">
    <property type="match status" value="1"/>
</dbReference>
<gene>
    <name evidence="7" type="ORF">SSS_1730</name>
</gene>